<accession>A0A934PLZ8</accession>
<sequence length="284" mass="32699">MLKNYLAALCLWAVSIAHAQYPVLKQIKVVQKFYKTSKNGEIINKDILFKEGKLASVKTSDVIQHFFYDENGLLNKTTKERVGSDWKEVTGFKYDPDGRILQFSKKYQEGNEYVTKSVKFTYEGARIKAEAKRSNSHQQLVEDVEYVVENGLIARRVLRDRNKQIIGKTEYAYNNGNVTRHTGLVGDKSIKMFTYDDKGSADLLIVQNLFGVHYKVITPLISFYDEEFDFQSISENNELTFKATSDKYTPISKKFKYNAQNYPQTSHVIEGDGLVVTDATYYYE</sequence>
<dbReference type="RefSeq" id="WP_200105672.1">
    <property type="nucleotide sequence ID" value="NZ_JAEHFV010000002.1"/>
</dbReference>
<name>A0A934PLZ8_9FLAO</name>
<evidence type="ECO:0000313" key="2">
    <source>
        <dbReference type="EMBL" id="MBK0369759.1"/>
    </source>
</evidence>
<keyword evidence="1" id="KW-0732">Signal</keyword>
<feature type="signal peptide" evidence="1">
    <location>
        <begin position="1"/>
        <end position="19"/>
    </location>
</feature>
<evidence type="ECO:0000313" key="3">
    <source>
        <dbReference type="Proteomes" id="UP000609172"/>
    </source>
</evidence>
<organism evidence="2 3">
    <name type="scientific">Flavobacterium agrisoli</name>
    <dbReference type="NCBI Taxonomy" id="2793066"/>
    <lineage>
        <taxon>Bacteria</taxon>
        <taxon>Pseudomonadati</taxon>
        <taxon>Bacteroidota</taxon>
        <taxon>Flavobacteriia</taxon>
        <taxon>Flavobacteriales</taxon>
        <taxon>Flavobacteriaceae</taxon>
        <taxon>Flavobacterium</taxon>
    </lineage>
</organism>
<reference evidence="2" key="1">
    <citation type="submission" date="2020-12" db="EMBL/GenBank/DDBJ databases">
        <title>Bacterial novel species Flavobacterium sp. SE-1-e isolated from soil.</title>
        <authorList>
            <person name="Jung H.-Y."/>
        </authorList>
    </citation>
    <scope>NUCLEOTIDE SEQUENCE</scope>
    <source>
        <strain evidence="2">SE-1-e</strain>
    </source>
</reference>
<evidence type="ECO:0008006" key="4">
    <source>
        <dbReference type="Google" id="ProtNLM"/>
    </source>
</evidence>
<comment type="caution">
    <text evidence="2">The sequence shown here is derived from an EMBL/GenBank/DDBJ whole genome shotgun (WGS) entry which is preliminary data.</text>
</comment>
<dbReference type="Gene3D" id="2.180.10.10">
    <property type="entry name" value="RHS repeat-associated core"/>
    <property type="match status" value="1"/>
</dbReference>
<gene>
    <name evidence="2" type="ORF">I5M07_07900</name>
</gene>
<proteinExistence type="predicted"/>
<dbReference type="Proteomes" id="UP000609172">
    <property type="component" value="Unassembled WGS sequence"/>
</dbReference>
<feature type="chain" id="PRO_5037508201" description="YD repeat-containing protein" evidence="1">
    <location>
        <begin position="20"/>
        <end position="284"/>
    </location>
</feature>
<protein>
    <recommendedName>
        <fullName evidence="4">YD repeat-containing protein</fullName>
    </recommendedName>
</protein>
<dbReference type="AlphaFoldDB" id="A0A934PLZ8"/>
<evidence type="ECO:0000256" key="1">
    <source>
        <dbReference type="SAM" id="SignalP"/>
    </source>
</evidence>
<keyword evidence="3" id="KW-1185">Reference proteome</keyword>
<dbReference type="EMBL" id="JAEHFV010000002">
    <property type="protein sequence ID" value="MBK0369759.1"/>
    <property type="molecule type" value="Genomic_DNA"/>
</dbReference>